<dbReference type="AlphaFoldDB" id="B1TDY3"/>
<reference evidence="1 2" key="1">
    <citation type="submission" date="2008-03" db="EMBL/GenBank/DDBJ databases">
        <title>Sequencing of the draft genome and assembly of Burkholderia ambifaria MEX-5.</title>
        <authorList>
            <consortium name="US DOE Joint Genome Institute (JGI-PGF)"/>
            <person name="Copeland A."/>
            <person name="Lucas S."/>
            <person name="Lapidus A."/>
            <person name="Glavina del Rio T."/>
            <person name="Dalin E."/>
            <person name="Tice H."/>
            <person name="Bruce D."/>
            <person name="Goodwin L."/>
            <person name="Pitluck S."/>
            <person name="Larimer F."/>
            <person name="Land M.L."/>
            <person name="Hauser L."/>
            <person name="Tiedje J."/>
            <person name="Richardson P."/>
        </authorList>
    </citation>
    <scope>NUCLEOTIDE SEQUENCE [LARGE SCALE GENOMIC DNA]</scope>
    <source>
        <strain evidence="1 2">MEX-5</strain>
    </source>
</reference>
<accession>B1TDY3</accession>
<organism evidence="1 2">
    <name type="scientific">Burkholderia ambifaria MEX-5</name>
    <dbReference type="NCBI Taxonomy" id="396597"/>
    <lineage>
        <taxon>Bacteria</taxon>
        <taxon>Pseudomonadati</taxon>
        <taxon>Pseudomonadota</taxon>
        <taxon>Betaproteobacteria</taxon>
        <taxon>Burkholderiales</taxon>
        <taxon>Burkholderiaceae</taxon>
        <taxon>Burkholderia</taxon>
        <taxon>Burkholderia cepacia complex</taxon>
    </lineage>
</organism>
<dbReference type="Proteomes" id="UP000004814">
    <property type="component" value="Unassembled WGS sequence"/>
</dbReference>
<name>B1TDY3_9BURK</name>
<gene>
    <name evidence="1" type="ORF">BamMEX5DRAFT_5999</name>
</gene>
<sequence length="60" mass="6288">MSTMIAPVMFSTRGFVKSWPVICVPMSSSVATRDTITPAAVEITSDGICATRPSPIVSSV</sequence>
<dbReference type="EMBL" id="ABLK01000314">
    <property type="protein sequence ID" value="EDT38216.1"/>
    <property type="molecule type" value="Genomic_DNA"/>
</dbReference>
<evidence type="ECO:0000313" key="2">
    <source>
        <dbReference type="Proteomes" id="UP000004814"/>
    </source>
</evidence>
<comment type="caution">
    <text evidence="1">The sequence shown here is derived from an EMBL/GenBank/DDBJ whole genome shotgun (WGS) entry which is preliminary data.</text>
</comment>
<evidence type="ECO:0000313" key="1">
    <source>
        <dbReference type="EMBL" id="EDT38216.1"/>
    </source>
</evidence>
<proteinExistence type="predicted"/>
<protein>
    <submittedName>
        <fullName evidence="1">Uncharacterized protein</fullName>
    </submittedName>
</protein>